<dbReference type="GO" id="GO:0030288">
    <property type="term" value="C:outer membrane-bounded periplasmic space"/>
    <property type="evidence" value="ECO:0007669"/>
    <property type="project" value="TreeGrafter"/>
</dbReference>
<evidence type="ECO:0000256" key="4">
    <source>
        <dbReference type="ARBA" id="ARBA00022825"/>
    </source>
</evidence>
<dbReference type="SUPFAM" id="SSF50156">
    <property type="entry name" value="PDZ domain-like"/>
    <property type="match status" value="1"/>
</dbReference>
<dbReference type="InterPro" id="IPR041489">
    <property type="entry name" value="PDZ_6"/>
</dbReference>
<protein>
    <recommendedName>
        <fullName evidence="5">PDZ domain-containing protein</fullName>
    </recommendedName>
</protein>
<keyword evidence="4" id="KW-0720">Serine protease</keyword>
<reference evidence="6" key="1">
    <citation type="submission" date="2018-05" db="EMBL/GenBank/DDBJ databases">
        <authorList>
            <person name="Lanie J.A."/>
            <person name="Ng W.-L."/>
            <person name="Kazmierczak K.M."/>
            <person name="Andrzejewski T.M."/>
            <person name="Davidsen T.M."/>
            <person name="Wayne K.J."/>
            <person name="Tettelin H."/>
            <person name="Glass J.I."/>
            <person name="Rusch D."/>
            <person name="Podicherti R."/>
            <person name="Tsui H.-C.T."/>
            <person name="Winkler M.E."/>
        </authorList>
    </citation>
    <scope>NUCLEOTIDE SEQUENCE</scope>
</reference>
<dbReference type="SMART" id="SM00245">
    <property type="entry name" value="TSPc"/>
    <property type="match status" value="1"/>
</dbReference>
<dbReference type="SUPFAM" id="SSF52096">
    <property type="entry name" value="ClpP/crotonase"/>
    <property type="match status" value="1"/>
</dbReference>
<dbReference type="InterPro" id="IPR004447">
    <property type="entry name" value="Peptidase_S41A"/>
</dbReference>
<dbReference type="GO" id="GO:0004175">
    <property type="term" value="F:endopeptidase activity"/>
    <property type="evidence" value="ECO:0007669"/>
    <property type="project" value="TreeGrafter"/>
</dbReference>
<dbReference type="AlphaFoldDB" id="A0A381QFN5"/>
<sequence length="539" mass="58929">VRRSTLTAVAVVASAVVVAGWLLQEGVGRTDSAYLRVRVLQEVIDRVESSFVEEVEYDRLHESAIDGLFRDLGDPHSSLIPASSYENLRIRTEGEYGGIGLEVADRNGWVTVVSPIPNTPGARAGIRAGDQFFEIEGVPADTMVTDQAVEMLRGRPGTEVSVRMIRPGVDEPIPFTIERAEIQLRAVPFGVMLEHEIGYVPLQTFQAGSEREIATVLDSLREAEGARSLILDLRGNPGGLLDAGIAVSDLFLDVDLSIVETRGRASGQNETYSAKKPDTYPDLPIVVLVDRASASASEIVAGALQDHDRAVIVGQRTFGKGSVQTLYRLTGGDVLRLTTARWYTPVGRSIHRDSQRGVETDGQNFGISGELVTPDDVSERPEFSSIGGRLLYGGGGITPDLFVVAETLSAEETQAVGRVFRQASAFNIALFNYAVSYIHNHPELEVGYTLSDEDLDMFFETLRESATEVDEAAFIAGARFIRYHLEREIALQAWGDSGVFEQSRKYDEELASALELLRGISTQDDLIEVVEQARQSRKP</sequence>
<dbReference type="EMBL" id="UINC01001279">
    <property type="protein sequence ID" value="SUZ76463.1"/>
    <property type="molecule type" value="Genomic_DNA"/>
</dbReference>
<dbReference type="Gene3D" id="3.30.750.44">
    <property type="match status" value="1"/>
</dbReference>
<dbReference type="InterPro" id="IPR029045">
    <property type="entry name" value="ClpP/crotonase-like_dom_sf"/>
</dbReference>
<dbReference type="Pfam" id="PF03572">
    <property type="entry name" value="Peptidase_S41"/>
    <property type="match status" value="1"/>
</dbReference>
<evidence type="ECO:0000256" key="1">
    <source>
        <dbReference type="ARBA" id="ARBA00009179"/>
    </source>
</evidence>
<evidence type="ECO:0000313" key="6">
    <source>
        <dbReference type="EMBL" id="SUZ76463.1"/>
    </source>
</evidence>
<evidence type="ECO:0000256" key="2">
    <source>
        <dbReference type="ARBA" id="ARBA00022670"/>
    </source>
</evidence>
<feature type="domain" description="PDZ" evidence="5">
    <location>
        <begin position="87"/>
        <end position="153"/>
    </location>
</feature>
<dbReference type="Gene3D" id="3.90.226.10">
    <property type="entry name" value="2-enoyl-CoA Hydratase, Chain A, domain 1"/>
    <property type="match status" value="1"/>
</dbReference>
<dbReference type="GO" id="GO:0007165">
    <property type="term" value="P:signal transduction"/>
    <property type="evidence" value="ECO:0007669"/>
    <property type="project" value="TreeGrafter"/>
</dbReference>
<accession>A0A381QFN5</accession>
<feature type="non-terminal residue" evidence="6">
    <location>
        <position position="1"/>
    </location>
</feature>
<dbReference type="GO" id="GO:0008236">
    <property type="term" value="F:serine-type peptidase activity"/>
    <property type="evidence" value="ECO:0007669"/>
    <property type="project" value="UniProtKB-KW"/>
</dbReference>
<dbReference type="InterPro" id="IPR005151">
    <property type="entry name" value="Tail-specific_protease"/>
</dbReference>
<evidence type="ECO:0000259" key="5">
    <source>
        <dbReference type="PROSITE" id="PS50106"/>
    </source>
</evidence>
<keyword evidence="2" id="KW-0645">Protease</keyword>
<dbReference type="Gene3D" id="2.30.42.10">
    <property type="match status" value="1"/>
</dbReference>
<comment type="similarity">
    <text evidence="1">Belongs to the peptidase S41A family.</text>
</comment>
<evidence type="ECO:0000256" key="3">
    <source>
        <dbReference type="ARBA" id="ARBA00022801"/>
    </source>
</evidence>
<dbReference type="Pfam" id="PF17820">
    <property type="entry name" value="PDZ_6"/>
    <property type="match status" value="1"/>
</dbReference>
<dbReference type="PANTHER" id="PTHR32060">
    <property type="entry name" value="TAIL-SPECIFIC PROTEASE"/>
    <property type="match status" value="1"/>
</dbReference>
<organism evidence="6">
    <name type="scientific">marine metagenome</name>
    <dbReference type="NCBI Taxonomy" id="408172"/>
    <lineage>
        <taxon>unclassified sequences</taxon>
        <taxon>metagenomes</taxon>
        <taxon>ecological metagenomes</taxon>
    </lineage>
</organism>
<proteinExistence type="inferred from homology"/>
<dbReference type="PROSITE" id="PS50106">
    <property type="entry name" value="PDZ"/>
    <property type="match status" value="1"/>
</dbReference>
<dbReference type="InterPro" id="IPR001478">
    <property type="entry name" value="PDZ"/>
</dbReference>
<dbReference type="SMART" id="SM00228">
    <property type="entry name" value="PDZ"/>
    <property type="match status" value="1"/>
</dbReference>
<dbReference type="FunFam" id="2.30.42.10:FF:000063">
    <property type="entry name" value="Peptidase, S41 family"/>
    <property type="match status" value="1"/>
</dbReference>
<keyword evidence="3" id="KW-0378">Hydrolase</keyword>
<dbReference type="CDD" id="cd06782">
    <property type="entry name" value="cpPDZ_CPP-like"/>
    <property type="match status" value="1"/>
</dbReference>
<dbReference type="InterPro" id="IPR036034">
    <property type="entry name" value="PDZ_sf"/>
</dbReference>
<gene>
    <name evidence="6" type="ORF">METZ01_LOCUS29317</name>
</gene>
<dbReference type="GO" id="GO:0006508">
    <property type="term" value="P:proteolysis"/>
    <property type="evidence" value="ECO:0007669"/>
    <property type="project" value="UniProtKB-KW"/>
</dbReference>
<name>A0A381QFN5_9ZZZZ</name>
<dbReference type="PANTHER" id="PTHR32060:SF30">
    <property type="entry name" value="CARBOXY-TERMINAL PROCESSING PROTEASE CTPA"/>
    <property type="match status" value="1"/>
</dbReference>
<dbReference type="NCBIfam" id="TIGR00225">
    <property type="entry name" value="prc"/>
    <property type="match status" value="1"/>
</dbReference>
<dbReference type="CDD" id="cd07560">
    <property type="entry name" value="Peptidase_S41_CPP"/>
    <property type="match status" value="1"/>
</dbReference>